<proteinExistence type="predicted"/>
<keyword evidence="2" id="KW-1185">Reference proteome</keyword>
<evidence type="ECO:0000313" key="1">
    <source>
        <dbReference type="EMBL" id="GAA0485637.1"/>
    </source>
</evidence>
<gene>
    <name evidence="1" type="ORF">GCM10008936_13170</name>
</gene>
<evidence type="ECO:0000313" key="2">
    <source>
        <dbReference type="Proteomes" id="UP001410648"/>
    </source>
</evidence>
<sequence>MDKSTFTGTIISIQPRIRLTRSFDEASHTYLGYAIKLEGEISNSDNTNFSIGIGKAAHAKHQFKVNDVISGECLPVPDPDMEPVEYYKVSKLKVISKGEQGSNSSPWELVPPELEVYRERGHRRLAARTYDTKCSSCMWGCRMPVEIIVDNWNPRGRRKYRFETFCYGPLSCKLYKAGPNRKVEGRNGMVYVEEDWVDAMNVEHRGEDE</sequence>
<dbReference type="Proteomes" id="UP001410648">
    <property type="component" value="Unassembled WGS sequence"/>
</dbReference>
<reference evidence="1 2" key="1">
    <citation type="journal article" date="2019" name="Int. J. Syst. Evol. Microbiol.">
        <title>The Global Catalogue of Microorganisms (GCM) 10K type strain sequencing project: providing services to taxonomists for standard genome sequencing and annotation.</title>
        <authorList>
            <consortium name="The Broad Institute Genomics Platform"/>
            <consortium name="The Broad Institute Genome Sequencing Center for Infectious Disease"/>
            <person name="Wu L."/>
            <person name="Ma J."/>
        </authorList>
    </citation>
    <scope>NUCLEOTIDE SEQUENCE [LARGE SCALE GENOMIC DNA]</scope>
    <source>
        <strain evidence="1 2">JCM 14232</strain>
    </source>
</reference>
<organism evidence="1 2">
    <name type="scientific">Alkalibacterium indicireducens</name>
    <dbReference type="NCBI Taxonomy" id="398758"/>
    <lineage>
        <taxon>Bacteria</taxon>
        <taxon>Bacillati</taxon>
        <taxon>Bacillota</taxon>
        <taxon>Bacilli</taxon>
        <taxon>Lactobacillales</taxon>
        <taxon>Carnobacteriaceae</taxon>
        <taxon>Alkalibacterium</taxon>
    </lineage>
</organism>
<dbReference type="EMBL" id="BAAADA010000113">
    <property type="protein sequence ID" value="GAA0485637.1"/>
    <property type="molecule type" value="Genomic_DNA"/>
</dbReference>
<dbReference type="RefSeq" id="WP_346024743.1">
    <property type="nucleotide sequence ID" value="NZ_BAAADA010000113.1"/>
</dbReference>
<protein>
    <submittedName>
        <fullName evidence="1">Uncharacterized protein</fullName>
    </submittedName>
</protein>
<comment type="caution">
    <text evidence="1">The sequence shown here is derived from an EMBL/GenBank/DDBJ whole genome shotgun (WGS) entry which is preliminary data.</text>
</comment>
<accession>A0ABN1AXN1</accession>
<name>A0ABN1AXN1_9LACT</name>